<dbReference type="InterPro" id="IPR029063">
    <property type="entry name" value="SAM-dependent_MTases_sf"/>
</dbReference>
<evidence type="ECO:0000313" key="1">
    <source>
        <dbReference type="EMBL" id="QIE60605.1"/>
    </source>
</evidence>
<sequence>MYYQLKSYLNFLLHSSNEHGVHSPFVYTLMTKCFYNKSSHVDYQLLNTHRKALLSDTSEIAITDFGAGSRVFKSPIRKVSGIAKHAGITRKRQQLLFRLAAYFKPETILELGTSLGMGSIALALGAPTSKVITVEGCEATSVKAQQYFDEFCIKNIQRTTATFESFFAENLKETYNLVYIDGNHNKKATLSYFEALLSHVTNDTVLIFDDIYWSREMTEAWLEIIANPKVTVSIDTFQWGFVFFRREQPKQHFVIRT</sequence>
<dbReference type="EMBL" id="CP049057">
    <property type="protein sequence ID" value="QIE60605.1"/>
    <property type="molecule type" value="Genomic_DNA"/>
</dbReference>
<organism evidence="1 2">
    <name type="scientific">Rasiella rasia</name>
    <dbReference type="NCBI Taxonomy" id="2744027"/>
    <lineage>
        <taxon>Bacteria</taxon>
        <taxon>Pseudomonadati</taxon>
        <taxon>Bacteroidota</taxon>
        <taxon>Flavobacteriia</taxon>
        <taxon>Flavobacteriales</taxon>
        <taxon>Flavobacteriaceae</taxon>
        <taxon>Rasiella</taxon>
    </lineage>
</organism>
<accession>A0A6G6GPS7</accession>
<dbReference type="KEGG" id="mgel:G5B37_13835"/>
<reference evidence="1 2" key="1">
    <citation type="submission" date="2020-02" db="EMBL/GenBank/DDBJ databases">
        <title>Complete genome sequence of Flavobacteriaceae bacterium.</title>
        <authorList>
            <person name="Kim S.-J."/>
            <person name="Kim Y.-S."/>
            <person name="Kim K.-H."/>
        </authorList>
    </citation>
    <scope>NUCLEOTIDE SEQUENCE [LARGE SCALE GENOMIC DNA]</scope>
    <source>
        <strain evidence="1 2">RR4-40</strain>
    </source>
</reference>
<dbReference type="GO" id="GO:0008168">
    <property type="term" value="F:methyltransferase activity"/>
    <property type="evidence" value="ECO:0007669"/>
    <property type="project" value="UniProtKB-KW"/>
</dbReference>
<dbReference type="Pfam" id="PF13578">
    <property type="entry name" value="Methyltransf_24"/>
    <property type="match status" value="1"/>
</dbReference>
<keyword evidence="1" id="KW-0489">Methyltransferase</keyword>
<protein>
    <submittedName>
        <fullName evidence="1">Class I SAM-dependent methyltransferase</fullName>
    </submittedName>
</protein>
<name>A0A6G6GPS7_9FLAO</name>
<keyword evidence="1" id="KW-0808">Transferase</keyword>
<keyword evidence="2" id="KW-1185">Reference proteome</keyword>
<dbReference type="SUPFAM" id="SSF53335">
    <property type="entry name" value="S-adenosyl-L-methionine-dependent methyltransferases"/>
    <property type="match status" value="1"/>
</dbReference>
<dbReference type="GO" id="GO:0032259">
    <property type="term" value="P:methylation"/>
    <property type="evidence" value="ECO:0007669"/>
    <property type="project" value="UniProtKB-KW"/>
</dbReference>
<proteinExistence type="predicted"/>
<dbReference type="Proteomes" id="UP000505306">
    <property type="component" value="Chromosome"/>
</dbReference>
<gene>
    <name evidence="1" type="ORF">G5B37_13835</name>
</gene>
<dbReference type="Gene3D" id="3.40.50.150">
    <property type="entry name" value="Vaccinia Virus protein VP39"/>
    <property type="match status" value="1"/>
</dbReference>
<dbReference type="AlphaFoldDB" id="A0A6G6GPS7"/>
<evidence type="ECO:0000313" key="2">
    <source>
        <dbReference type="Proteomes" id="UP000505306"/>
    </source>
</evidence>